<protein>
    <submittedName>
        <fullName evidence="1">Uncharacterized protein</fullName>
    </submittedName>
</protein>
<sequence length="257" mass="30226">MTFEKAKKRGRPAQLLQVAELHGCVEFLRRQERSELQDEVMMFLLKKDFNFELLSEPQQVLVKEALKPYREHTRLVLLADQLESEKNKSEYEKKFLKLYDDYECGLLEKADVNLLKTMCTRYLNFKAQKLDVSDLELYLSQIQKNEAKKKRTAENRRKFEVGGAVLAACKELQIGSNSSSESIKDMFIEYHRYFHRMRATRFFAEASRLTSSYRLEDDVIVIALNNLSKYTHDGKSITTIEIEKAILEVNELRNKKY</sequence>
<evidence type="ECO:0000313" key="2">
    <source>
        <dbReference type="Proteomes" id="UP000253688"/>
    </source>
</evidence>
<evidence type="ECO:0000313" key="1">
    <source>
        <dbReference type="EMBL" id="RBA47013.1"/>
    </source>
</evidence>
<dbReference type="AlphaFoldDB" id="A0A365PI83"/>
<dbReference type="Proteomes" id="UP000253688">
    <property type="component" value="Unassembled WGS sequence"/>
</dbReference>
<accession>A0A365PI83</accession>
<proteinExistence type="predicted"/>
<gene>
    <name evidence="1" type="ORF">DC346_09650</name>
</gene>
<comment type="caution">
    <text evidence="1">The sequence shown here is derived from an EMBL/GenBank/DDBJ whole genome shotgun (WGS) entry which is preliminary data.</text>
</comment>
<reference evidence="1 2" key="1">
    <citation type="submission" date="2018-04" db="EMBL/GenBank/DDBJ databases">
        <title>Acinetobacter junii Genome sequencing and assembly.</title>
        <authorList>
            <person name="Su J."/>
            <person name="Rensing C."/>
            <person name="Mazhar H.S."/>
        </authorList>
    </citation>
    <scope>NUCLEOTIDE SEQUENCE [LARGE SCALE GENOMIC DNA]</scope>
    <source>
        <strain evidence="1 2">SC22</strain>
    </source>
</reference>
<name>A0A365PI83_ACIJU</name>
<dbReference type="EMBL" id="QEWH01000052">
    <property type="protein sequence ID" value="RBA47013.1"/>
    <property type="molecule type" value="Genomic_DNA"/>
</dbReference>
<dbReference type="RefSeq" id="WP_112986837.1">
    <property type="nucleotide sequence ID" value="NZ_CP131472.1"/>
</dbReference>
<organism evidence="1 2">
    <name type="scientific">Acinetobacter junii</name>
    <dbReference type="NCBI Taxonomy" id="40215"/>
    <lineage>
        <taxon>Bacteria</taxon>
        <taxon>Pseudomonadati</taxon>
        <taxon>Pseudomonadota</taxon>
        <taxon>Gammaproteobacteria</taxon>
        <taxon>Moraxellales</taxon>
        <taxon>Moraxellaceae</taxon>
        <taxon>Acinetobacter</taxon>
    </lineage>
</organism>